<sequence length="152" mass="18056">MKIKNETLLKLFFGILKNLFLLHLPFFVYLYLCFRNSSTQIIHFHTFIVNLKVLMEVKNETPLKMYISAKINFCNATFCWESIISQISFDIRDGLLINIRWSSRKETRFVKGFLHSLGVAFCKFFKKNRHELRATLNVIVKSTLLYNKDKCF</sequence>
<proteinExistence type="predicted"/>
<organism evidence="2 3">
    <name type="scientific">Pseudoloma neurophilia</name>
    <dbReference type="NCBI Taxonomy" id="146866"/>
    <lineage>
        <taxon>Eukaryota</taxon>
        <taxon>Fungi</taxon>
        <taxon>Fungi incertae sedis</taxon>
        <taxon>Microsporidia</taxon>
        <taxon>Pseudoloma</taxon>
    </lineage>
</organism>
<accession>A0A0R0LZ06</accession>
<reference evidence="2 3" key="1">
    <citation type="submission" date="2015-07" db="EMBL/GenBank/DDBJ databases">
        <title>The genome of Pseudoloma neurophilia, a relevant intracellular parasite of the zebrafish.</title>
        <authorList>
            <person name="Ndikumana S."/>
            <person name="Pelin A."/>
            <person name="Sanders J."/>
            <person name="Corradi N."/>
        </authorList>
    </citation>
    <scope>NUCLEOTIDE SEQUENCE [LARGE SCALE GENOMIC DNA]</scope>
    <source>
        <strain evidence="2 3">MK1</strain>
    </source>
</reference>
<dbReference type="Proteomes" id="UP000051530">
    <property type="component" value="Unassembled WGS sequence"/>
</dbReference>
<comment type="caution">
    <text evidence="2">The sequence shown here is derived from an EMBL/GenBank/DDBJ whole genome shotgun (WGS) entry which is preliminary data.</text>
</comment>
<name>A0A0R0LZ06_9MICR</name>
<feature type="transmembrane region" description="Helical" evidence="1">
    <location>
        <begin position="12"/>
        <end position="32"/>
    </location>
</feature>
<evidence type="ECO:0000313" key="2">
    <source>
        <dbReference type="EMBL" id="KRH94546.1"/>
    </source>
</evidence>
<keyword evidence="1" id="KW-0472">Membrane</keyword>
<dbReference type="EMBL" id="LGUB01000060">
    <property type="protein sequence ID" value="KRH94546.1"/>
    <property type="molecule type" value="Genomic_DNA"/>
</dbReference>
<dbReference type="AlphaFoldDB" id="A0A0R0LZ06"/>
<dbReference type="VEuPathDB" id="MicrosporidiaDB:M153_2140008517"/>
<gene>
    <name evidence="2" type="ORF">M153_2140008517</name>
</gene>
<keyword evidence="1" id="KW-0812">Transmembrane</keyword>
<evidence type="ECO:0000256" key="1">
    <source>
        <dbReference type="SAM" id="Phobius"/>
    </source>
</evidence>
<keyword evidence="1" id="KW-1133">Transmembrane helix</keyword>
<protein>
    <submittedName>
        <fullName evidence="2">Uncharacterized protein</fullName>
    </submittedName>
</protein>
<evidence type="ECO:0000313" key="3">
    <source>
        <dbReference type="Proteomes" id="UP000051530"/>
    </source>
</evidence>
<keyword evidence="3" id="KW-1185">Reference proteome</keyword>